<gene>
    <name evidence="8" type="ORF">UFOPK2658_00350</name>
    <name evidence="9" type="ORF">UFOPK2880_00558</name>
    <name evidence="10" type="ORF">UFOPK3004_00332</name>
    <name evidence="11" type="ORF">UFOPK3304_00527</name>
    <name evidence="12" type="ORF">UFOPK3494_00390</name>
    <name evidence="13" type="ORF">UFOPK4134_00380</name>
</gene>
<keyword evidence="5 6" id="KW-0472">Membrane</keyword>
<dbReference type="PANTHER" id="PTHR30619">
    <property type="entry name" value="DNA INTERNALIZATION/COMPETENCE PROTEIN COMEC/REC2"/>
    <property type="match status" value="1"/>
</dbReference>
<evidence type="ECO:0000313" key="10">
    <source>
        <dbReference type="EMBL" id="CAB4795545.1"/>
    </source>
</evidence>
<feature type="domain" description="ComEC/Rec2-related protein" evidence="7">
    <location>
        <begin position="193"/>
        <end position="438"/>
    </location>
</feature>
<keyword evidence="4 6" id="KW-1133">Transmembrane helix</keyword>
<dbReference type="Pfam" id="PF03772">
    <property type="entry name" value="Competence"/>
    <property type="match status" value="1"/>
</dbReference>
<evidence type="ECO:0000256" key="5">
    <source>
        <dbReference type="ARBA" id="ARBA00023136"/>
    </source>
</evidence>
<evidence type="ECO:0000256" key="6">
    <source>
        <dbReference type="SAM" id="Phobius"/>
    </source>
</evidence>
<proteinExistence type="predicted"/>
<feature type="transmembrane region" description="Helical" evidence="6">
    <location>
        <begin position="214"/>
        <end position="235"/>
    </location>
</feature>
<evidence type="ECO:0000313" key="12">
    <source>
        <dbReference type="EMBL" id="CAB4891404.1"/>
    </source>
</evidence>
<feature type="transmembrane region" description="Helical" evidence="6">
    <location>
        <begin position="429"/>
        <end position="448"/>
    </location>
</feature>
<protein>
    <submittedName>
        <fullName evidence="12">Unannotated protein</fullName>
    </submittedName>
</protein>
<evidence type="ECO:0000256" key="2">
    <source>
        <dbReference type="ARBA" id="ARBA00022475"/>
    </source>
</evidence>
<dbReference type="InterPro" id="IPR004477">
    <property type="entry name" value="ComEC_N"/>
</dbReference>
<feature type="transmembrane region" description="Helical" evidence="6">
    <location>
        <begin position="39"/>
        <end position="58"/>
    </location>
</feature>
<evidence type="ECO:0000256" key="4">
    <source>
        <dbReference type="ARBA" id="ARBA00022989"/>
    </source>
</evidence>
<evidence type="ECO:0000256" key="1">
    <source>
        <dbReference type="ARBA" id="ARBA00004651"/>
    </source>
</evidence>
<feature type="transmembrane region" description="Helical" evidence="6">
    <location>
        <begin position="343"/>
        <end position="365"/>
    </location>
</feature>
<feature type="transmembrane region" description="Helical" evidence="6">
    <location>
        <begin position="265"/>
        <end position="283"/>
    </location>
</feature>
<dbReference type="NCBIfam" id="TIGR00360">
    <property type="entry name" value="ComEC_N-term"/>
    <property type="match status" value="1"/>
</dbReference>
<dbReference type="GO" id="GO:0005886">
    <property type="term" value="C:plasma membrane"/>
    <property type="evidence" value="ECO:0007669"/>
    <property type="project" value="UniProtKB-SubCell"/>
</dbReference>
<feature type="transmembrane region" description="Helical" evidence="6">
    <location>
        <begin position="377"/>
        <end position="409"/>
    </location>
</feature>
<feature type="transmembrane region" description="Helical" evidence="6">
    <location>
        <begin position="290"/>
        <end position="313"/>
    </location>
</feature>
<comment type="subcellular location">
    <subcellularLocation>
        <location evidence="1">Cell membrane</location>
        <topology evidence="1">Multi-pass membrane protein</topology>
    </subcellularLocation>
</comment>
<reference evidence="12" key="1">
    <citation type="submission" date="2020-05" db="EMBL/GenBank/DDBJ databases">
        <authorList>
            <person name="Chiriac C."/>
            <person name="Salcher M."/>
            <person name="Ghai R."/>
            <person name="Kavagutti S V."/>
        </authorList>
    </citation>
    <scope>NUCLEOTIDE SEQUENCE</scope>
</reference>
<dbReference type="EMBL" id="CAFBMF010000015">
    <property type="protein sequence ID" value="CAB4891404.1"/>
    <property type="molecule type" value="Genomic_DNA"/>
</dbReference>
<dbReference type="EMBL" id="CAEZZP010000023">
    <property type="protein sequence ID" value="CAB4766748.1"/>
    <property type="molecule type" value="Genomic_DNA"/>
</dbReference>
<dbReference type="AlphaFoldDB" id="A0A6J7FD73"/>
<accession>A0A6J7FD73</accession>
<sequence>MVASSVWLGESVHSVSRFCLVLGLGCALSLLVRAKHQQMWIVFVVCLVSFLACWRSHIEWQNVGRTHSGDYSGLAVLKTDPQPIGRGVRVVLEINGQRFESWMYGSTARRMTSLVAGETISVKGTRQVTATTNHRLQVRHIVGRFDVKVMSNLAIGAHISESRFELAANRIRSALGKGARVLPGDQSSLFAGLVYGDDSQQPPEMVDRFRASGLAHLTAVSGQNVAFILTVAAPFLTRLRRWFRLTLTLLVLAWFAIMTRLEPSVIRAVTMAGISATVFAIGGRLKAWQVLATTCIGLLLIDPFLLWSVGWWLSIGGSSGLILLSSRIRSTLQGWGLNNHHWVLNWVVPSLAAQLGVLPVAVMVFGWPSAVAIPCNLLAVPVAGIVMLIGIPLALASALLPGTIASFMMWPLGVGVKWVDTVAALGQRFNLPIWLDIAVSLAPLLLVMRHRCDNLET</sequence>
<dbReference type="EMBL" id="CAFBLJ010000018">
    <property type="protein sequence ID" value="CAB4862295.1"/>
    <property type="molecule type" value="Genomic_DNA"/>
</dbReference>
<dbReference type="EMBL" id="CAFAAL010000016">
    <property type="protein sequence ID" value="CAB4795545.1"/>
    <property type="molecule type" value="Genomic_DNA"/>
</dbReference>
<dbReference type="PANTHER" id="PTHR30619:SF7">
    <property type="entry name" value="BETA-LACTAMASE DOMAIN PROTEIN"/>
    <property type="match status" value="1"/>
</dbReference>
<evidence type="ECO:0000256" key="3">
    <source>
        <dbReference type="ARBA" id="ARBA00022692"/>
    </source>
</evidence>
<evidence type="ECO:0000313" key="11">
    <source>
        <dbReference type="EMBL" id="CAB4862295.1"/>
    </source>
</evidence>
<evidence type="ECO:0000313" key="13">
    <source>
        <dbReference type="EMBL" id="CAB5022855.1"/>
    </source>
</evidence>
<evidence type="ECO:0000313" key="8">
    <source>
        <dbReference type="EMBL" id="CAB4710122.1"/>
    </source>
</evidence>
<keyword evidence="3 6" id="KW-0812">Transmembrane</keyword>
<feature type="transmembrane region" description="Helical" evidence="6">
    <location>
        <begin position="15"/>
        <end position="32"/>
    </location>
</feature>
<organism evidence="12">
    <name type="scientific">freshwater metagenome</name>
    <dbReference type="NCBI Taxonomy" id="449393"/>
    <lineage>
        <taxon>unclassified sequences</taxon>
        <taxon>metagenomes</taxon>
        <taxon>ecological metagenomes</taxon>
    </lineage>
</organism>
<dbReference type="EMBL" id="CAEZYH010000007">
    <property type="protein sequence ID" value="CAB4710122.1"/>
    <property type="molecule type" value="Genomic_DNA"/>
</dbReference>
<dbReference type="InterPro" id="IPR052159">
    <property type="entry name" value="Competence_DNA_uptake"/>
</dbReference>
<feature type="transmembrane region" description="Helical" evidence="6">
    <location>
        <begin position="242"/>
        <end position="259"/>
    </location>
</feature>
<name>A0A6J7FD73_9ZZZZ</name>
<evidence type="ECO:0000313" key="9">
    <source>
        <dbReference type="EMBL" id="CAB4766748.1"/>
    </source>
</evidence>
<keyword evidence="2" id="KW-1003">Cell membrane</keyword>
<evidence type="ECO:0000259" key="7">
    <source>
        <dbReference type="Pfam" id="PF03772"/>
    </source>
</evidence>
<dbReference type="EMBL" id="CAFBPS010000015">
    <property type="protein sequence ID" value="CAB5022855.1"/>
    <property type="molecule type" value="Genomic_DNA"/>
</dbReference>